<accession>A0A0C2X7D9</accession>
<organism evidence="1 2">
    <name type="scientific">Amanita muscaria (strain Koide BX008)</name>
    <dbReference type="NCBI Taxonomy" id="946122"/>
    <lineage>
        <taxon>Eukaryota</taxon>
        <taxon>Fungi</taxon>
        <taxon>Dikarya</taxon>
        <taxon>Basidiomycota</taxon>
        <taxon>Agaricomycotina</taxon>
        <taxon>Agaricomycetes</taxon>
        <taxon>Agaricomycetidae</taxon>
        <taxon>Agaricales</taxon>
        <taxon>Pluteineae</taxon>
        <taxon>Amanitaceae</taxon>
        <taxon>Amanita</taxon>
    </lineage>
</organism>
<dbReference type="InParanoid" id="A0A0C2X7D9"/>
<protein>
    <submittedName>
        <fullName evidence="1">Uncharacterized protein</fullName>
    </submittedName>
</protein>
<keyword evidence="2" id="KW-1185">Reference proteome</keyword>
<dbReference type="HOGENOM" id="CLU_3049836_0_0_1"/>
<dbReference type="Proteomes" id="UP000054549">
    <property type="component" value="Unassembled WGS sequence"/>
</dbReference>
<evidence type="ECO:0000313" key="1">
    <source>
        <dbReference type="EMBL" id="KIL65216.1"/>
    </source>
</evidence>
<dbReference type="EMBL" id="KN818244">
    <property type="protein sequence ID" value="KIL65216.1"/>
    <property type="molecule type" value="Genomic_DNA"/>
</dbReference>
<gene>
    <name evidence="1" type="ORF">M378DRAFT_162485</name>
</gene>
<reference evidence="1 2" key="1">
    <citation type="submission" date="2014-04" db="EMBL/GenBank/DDBJ databases">
        <title>Evolutionary Origins and Diversification of the Mycorrhizal Mutualists.</title>
        <authorList>
            <consortium name="DOE Joint Genome Institute"/>
            <consortium name="Mycorrhizal Genomics Consortium"/>
            <person name="Kohler A."/>
            <person name="Kuo A."/>
            <person name="Nagy L.G."/>
            <person name="Floudas D."/>
            <person name="Copeland A."/>
            <person name="Barry K.W."/>
            <person name="Cichocki N."/>
            <person name="Veneault-Fourrey C."/>
            <person name="LaButti K."/>
            <person name="Lindquist E.A."/>
            <person name="Lipzen A."/>
            <person name="Lundell T."/>
            <person name="Morin E."/>
            <person name="Murat C."/>
            <person name="Riley R."/>
            <person name="Ohm R."/>
            <person name="Sun H."/>
            <person name="Tunlid A."/>
            <person name="Henrissat B."/>
            <person name="Grigoriev I.V."/>
            <person name="Hibbett D.S."/>
            <person name="Martin F."/>
        </authorList>
    </citation>
    <scope>NUCLEOTIDE SEQUENCE [LARGE SCALE GENOMIC DNA]</scope>
    <source>
        <strain evidence="1 2">Koide BX008</strain>
    </source>
</reference>
<name>A0A0C2X7D9_AMAMK</name>
<proteinExistence type="predicted"/>
<evidence type="ECO:0000313" key="2">
    <source>
        <dbReference type="Proteomes" id="UP000054549"/>
    </source>
</evidence>
<sequence>MLPVHASSSSDGKTKVTLSFPPYLQCTFREPSCSSPIFSLITFIVTVGDTPSPT</sequence>
<dbReference type="AlphaFoldDB" id="A0A0C2X7D9"/>